<accession>A0A0F4JCV0</accession>
<dbReference type="GO" id="GO:0044550">
    <property type="term" value="P:secondary metabolite biosynthetic process"/>
    <property type="evidence" value="ECO:0007669"/>
    <property type="project" value="TreeGrafter"/>
</dbReference>
<dbReference type="PATRIC" id="fig|68223.7.peg.7684"/>
<dbReference type="Proteomes" id="UP000033551">
    <property type="component" value="Unassembled WGS sequence"/>
</dbReference>
<dbReference type="InterPro" id="IPR045851">
    <property type="entry name" value="AMP-bd_C_sf"/>
</dbReference>
<evidence type="ECO:0000313" key="4">
    <source>
        <dbReference type="Proteomes" id="UP000033551"/>
    </source>
</evidence>
<gene>
    <name evidence="3" type="ORF">VR44_16435</name>
</gene>
<dbReference type="GO" id="GO:0043041">
    <property type="term" value="P:amino acid activation for nonribosomal peptide biosynthetic process"/>
    <property type="evidence" value="ECO:0007669"/>
    <property type="project" value="TreeGrafter"/>
</dbReference>
<dbReference type="RefSeq" id="WP_045948247.1">
    <property type="nucleotide sequence ID" value="NZ_JZWV01000433.1"/>
</dbReference>
<feature type="region of interest" description="Disordered" evidence="1">
    <location>
        <begin position="527"/>
        <end position="593"/>
    </location>
</feature>
<dbReference type="Gene3D" id="3.30.300.30">
    <property type="match status" value="1"/>
</dbReference>
<proteinExistence type="predicted"/>
<dbReference type="OrthoDB" id="2472181at2"/>
<feature type="domain" description="AMP-dependent synthetase/ligase" evidence="2">
    <location>
        <begin position="27"/>
        <end position="397"/>
    </location>
</feature>
<evidence type="ECO:0000259" key="2">
    <source>
        <dbReference type="Pfam" id="PF00501"/>
    </source>
</evidence>
<dbReference type="PROSITE" id="PS00455">
    <property type="entry name" value="AMP_BINDING"/>
    <property type="match status" value="1"/>
</dbReference>
<dbReference type="PANTHER" id="PTHR45527">
    <property type="entry name" value="NONRIBOSOMAL PEPTIDE SYNTHETASE"/>
    <property type="match status" value="1"/>
</dbReference>
<dbReference type="AlphaFoldDB" id="A0A0F4JCV0"/>
<sequence>MTVATRAGAVLSHPKDIPASATIHGGFAAAAALRPDAVALRYGDGRTVGYGELDAAADRLAAELLERGVGEGDFVPVLVPDGPVLPAVLLAVLKTGAAYVALPVDWPAGRLRQIADRCGARVQVVGDGVETAPAGPYSVRVPADVAALAPERTGALVPAAGSAHSPACVFFTSGSTGEPKGAVSPHAATLRLFTPAPYSCEPVAPFDDCPDLFPGRGPLAHFGPRTVALRTSSVAWDLASMETWGPLLNGGCVVYGPPGPLTPAAVREAVQAHGVNTLLMTASLFNTLVDEAPECFDGITQTLSGGERMSTEHARRLLTAHPGIHLVNGYGPVECTILATTVRVHDAAALEDAVDAPIGTPLPGTLVAVLREDGAVADRGETGEIWLGGPGLVSGYLGDPAQTAERFVESVLPARSTGLPADTHVRLYRTGDLGVVDEDGVLWYRGRVDRQLKIRGVRVEPTETEAALRREPGVHDAAVVPLRDVRERPVGLAAWVTGERELDVTGGNWTSRRCGSGWPSCCPGRWRRAGSAGSTPSRAAAPARRTTRSWNASPPVRSPRPAAPRPRGARRRSWWQACSPPYWAPRGPGRTPT</sequence>
<feature type="compositionally biased region" description="Low complexity" evidence="1">
    <location>
        <begin position="529"/>
        <end position="555"/>
    </location>
</feature>
<name>A0A0F4JCV0_9ACTN</name>
<dbReference type="InterPro" id="IPR000873">
    <property type="entry name" value="AMP-dep_synth/lig_dom"/>
</dbReference>
<organism evidence="3 4">
    <name type="scientific">Streptomyces katrae</name>
    <dbReference type="NCBI Taxonomy" id="68223"/>
    <lineage>
        <taxon>Bacteria</taxon>
        <taxon>Bacillati</taxon>
        <taxon>Actinomycetota</taxon>
        <taxon>Actinomycetes</taxon>
        <taxon>Kitasatosporales</taxon>
        <taxon>Streptomycetaceae</taxon>
        <taxon>Streptomyces</taxon>
    </lineage>
</organism>
<dbReference type="InterPro" id="IPR020845">
    <property type="entry name" value="AMP-binding_CS"/>
</dbReference>
<dbReference type="PANTHER" id="PTHR45527:SF1">
    <property type="entry name" value="FATTY ACID SYNTHASE"/>
    <property type="match status" value="1"/>
</dbReference>
<keyword evidence="4" id="KW-1185">Reference proteome</keyword>
<dbReference type="GO" id="GO:0031177">
    <property type="term" value="F:phosphopantetheine binding"/>
    <property type="evidence" value="ECO:0007669"/>
    <property type="project" value="TreeGrafter"/>
</dbReference>
<comment type="caution">
    <text evidence="3">The sequence shown here is derived from an EMBL/GenBank/DDBJ whole genome shotgun (WGS) entry which is preliminary data.</text>
</comment>
<dbReference type="Pfam" id="PF00501">
    <property type="entry name" value="AMP-binding"/>
    <property type="match status" value="1"/>
</dbReference>
<evidence type="ECO:0000313" key="3">
    <source>
        <dbReference type="EMBL" id="KJY32182.1"/>
    </source>
</evidence>
<reference evidence="3 4" key="1">
    <citation type="submission" date="2015-02" db="EMBL/GenBank/DDBJ databases">
        <authorList>
            <person name="Ju K.-S."/>
            <person name="Doroghazi J.R."/>
            <person name="Metcalf W."/>
        </authorList>
    </citation>
    <scope>NUCLEOTIDE SEQUENCE [LARGE SCALE GENOMIC DNA]</scope>
    <source>
        <strain evidence="3 4">NRRL ISP-5550</strain>
    </source>
</reference>
<dbReference type="STRING" id="68223.GCA_002028425_05698"/>
<evidence type="ECO:0000256" key="1">
    <source>
        <dbReference type="SAM" id="MobiDB-lite"/>
    </source>
</evidence>
<dbReference type="GO" id="GO:0005737">
    <property type="term" value="C:cytoplasm"/>
    <property type="evidence" value="ECO:0007669"/>
    <property type="project" value="TreeGrafter"/>
</dbReference>
<protein>
    <recommendedName>
        <fullName evidence="2">AMP-dependent synthetase/ligase domain-containing protein</fullName>
    </recommendedName>
</protein>
<dbReference type="EMBL" id="JZWV01000433">
    <property type="protein sequence ID" value="KJY32182.1"/>
    <property type="molecule type" value="Genomic_DNA"/>
</dbReference>
<dbReference type="Gene3D" id="3.40.50.12780">
    <property type="entry name" value="N-terminal domain of ligase-like"/>
    <property type="match status" value="1"/>
</dbReference>
<dbReference type="SUPFAM" id="SSF56801">
    <property type="entry name" value="Acetyl-CoA synthetase-like"/>
    <property type="match status" value="1"/>
</dbReference>
<dbReference type="InterPro" id="IPR042099">
    <property type="entry name" value="ANL_N_sf"/>
</dbReference>